<protein>
    <submittedName>
        <fullName evidence="2">Uncharacterized protein</fullName>
    </submittedName>
</protein>
<dbReference type="EMBL" id="RIBZ01000276">
    <property type="protein sequence ID" value="RNG21235.1"/>
    <property type="molecule type" value="Genomic_DNA"/>
</dbReference>
<keyword evidence="3" id="KW-1185">Reference proteome</keyword>
<evidence type="ECO:0000256" key="1">
    <source>
        <dbReference type="SAM" id="MobiDB-lite"/>
    </source>
</evidence>
<accession>A0A3M8VYG0</accession>
<organism evidence="2 3">
    <name type="scientific">Streptomyces botrytidirepellens</name>
    <dbReference type="NCBI Taxonomy" id="2486417"/>
    <lineage>
        <taxon>Bacteria</taxon>
        <taxon>Bacillati</taxon>
        <taxon>Actinomycetota</taxon>
        <taxon>Actinomycetes</taxon>
        <taxon>Kitasatosporales</taxon>
        <taxon>Streptomycetaceae</taxon>
        <taxon>Streptomyces</taxon>
    </lineage>
</organism>
<proteinExistence type="predicted"/>
<evidence type="ECO:0000313" key="2">
    <source>
        <dbReference type="EMBL" id="RNG21235.1"/>
    </source>
</evidence>
<comment type="caution">
    <text evidence="2">The sequence shown here is derived from an EMBL/GenBank/DDBJ whole genome shotgun (WGS) entry which is preliminary data.</text>
</comment>
<reference evidence="2 3" key="1">
    <citation type="submission" date="2018-11" db="EMBL/GenBank/DDBJ databases">
        <title>The Potential of Streptomyces as Biocontrol Agents against the Tomato grey mould, Botrytis cinerea (Gray mold) Frontiers in Microbiology.</title>
        <authorList>
            <person name="Li D."/>
        </authorList>
    </citation>
    <scope>NUCLEOTIDE SEQUENCE [LARGE SCALE GENOMIC DNA]</scope>
    <source>
        <strain evidence="2 3">NEAU-LD23</strain>
    </source>
</reference>
<dbReference type="RefSeq" id="WP_123102303.1">
    <property type="nucleotide sequence ID" value="NZ_RIBZ01000276.1"/>
</dbReference>
<dbReference type="Proteomes" id="UP000275401">
    <property type="component" value="Unassembled WGS sequence"/>
</dbReference>
<name>A0A3M8VYG0_9ACTN</name>
<dbReference type="AlphaFoldDB" id="A0A3M8VYG0"/>
<feature type="compositionally biased region" description="Basic and acidic residues" evidence="1">
    <location>
        <begin position="13"/>
        <end position="23"/>
    </location>
</feature>
<evidence type="ECO:0000313" key="3">
    <source>
        <dbReference type="Proteomes" id="UP000275401"/>
    </source>
</evidence>
<gene>
    <name evidence="2" type="ORF">EEJ42_22650</name>
</gene>
<feature type="region of interest" description="Disordered" evidence="1">
    <location>
        <begin position="1"/>
        <end position="27"/>
    </location>
</feature>
<sequence length="66" mass="6860">MLDLQAPTLPPEQGERLDRDAYKRGSGSRQVAIAVVVEGKAGSGGREGGAATPIAKRAMEAAIARR</sequence>